<evidence type="ECO:0000313" key="7">
    <source>
        <dbReference type="Proteomes" id="UP000237752"/>
    </source>
</evidence>
<dbReference type="RefSeq" id="WP_146135310.1">
    <property type="nucleotide sequence ID" value="NZ_PVUE01000004.1"/>
</dbReference>
<keyword evidence="2 6" id="KW-0238">DNA-binding</keyword>
<dbReference type="AlphaFoldDB" id="A0A2T1A2H4"/>
<organism evidence="6 7">
    <name type="scientific">Antricoccus suffuscus</name>
    <dbReference type="NCBI Taxonomy" id="1629062"/>
    <lineage>
        <taxon>Bacteria</taxon>
        <taxon>Bacillati</taxon>
        <taxon>Actinomycetota</taxon>
        <taxon>Actinomycetes</taxon>
        <taxon>Geodermatophilales</taxon>
        <taxon>Antricoccaceae</taxon>
        <taxon>Antricoccus</taxon>
    </lineage>
</organism>
<dbReference type="SUPFAM" id="SSF48008">
    <property type="entry name" value="GntR ligand-binding domain-like"/>
    <property type="match status" value="1"/>
</dbReference>
<keyword evidence="3" id="KW-0804">Transcription</keyword>
<dbReference type="PROSITE" id="PS50949">
    <property type="entry name" value="HTH_GNTR"/>
    <property type="match status" value="1"/>
</dbReference>
<dbReference type="InterPro" id="IPR008920">
    <property type="entry name" value="TF_FadR/GntR_C"/>
</dbReference>
<evidence type="ECO:0000256" key="2">
    <source>
        <dbReference type="ARBA" id="ARBA00023125"/>
    </source>
</evidence>
<dbReference type="InterPro" id="IPR036390">
    <property type="entry name" value="WH_DNA-bd_sf"/>
</dbReference>
<evidence type="ECO:0000256" key="1">
    <source>
        <dbReference type="ARBA" id="ARBA00023015"/>
    </source>
</evidence>
<dbReference type="GO" id="GO:0003677">
    <property type="term" value="F:DNA binding"/>
    <property type="evidence" value="ECO:0007669"/>
    <property type="project" value="UniProtKB-KW"/>
</dbReference>
<feature type="domain" description="HTH gntR-type" evidence="5">
    <location>
        <begin position="11"/>
        <end position="78"/>
    </location>
</feature>
<evidence type="ECO:0000256" key="4">
    <source>
        <dbReference type="SAM" id="MobiDB-lite"/>
    </source>
</evidence>
<sequence>MRTVTPNSDPARASELVYATVRREILSGRRVSDSWLREGDIADELGVSRTPVREALRRLTAEGLVRHEFNRGVRVETWSSKQLEEIFSMRYVLEPWACSLAATAGLIEIAELDSLASAMDEAVSDTPDFAQLTTLNNAFHRHIVEGSGNSQLASVIASIIQVPLVHRTFEQYSARSLRRSLAHHHELVDALSAHDPQWAQSVMQSHVRAAWTTVIAHQPPSGQLSALPDPPAHPDIEDDHV</sequence>
<dbReference type="EMBL" id="PVUE01000004">
    <property type="protein sequence ID" value="PRZ42811.1"/>
    <property type="molecule type" value="Genomic_DNA"/>
</dbReference>
<dbReference type="Gene3D" id="1.10.10.10">
    <property type="entry name" value="Winged helix-like DNA-binding domain superfamily/Winged helix DNA-binding domain"/>
    <property type="match status" value="1"/>
</dbReference>
<dbReference type="PANTHER" id="PTHR43537:SF24">
    <property type="entry name" value="GLUCONATE OPERON TRANSCRIPTIONAL REPRESSOR"/>
    <property type="match status" value="1"/>
</dbReference>
<name>A0A2T1A2H4_9ACTN</name>
<dbReference type="Proteomes" id="UP000237752">
    <property type="component" value="Unassembled WGS sequence"/>
</dbReference>
<feature type="compositionally biased region" description="Basic and acidic residues" evidence="4">
    <location>
        <begin position="232"/>
        <end position="241"/>
    </location>
</feature>
<accession>A0A2T1A2H4</accession>
<dbReference type="PANTHER" id="PTHR43537">
    <property type="entry name" value="TRANSCRIPTIONAL REGULATOR, GNTR FAMILY"/>
    <property type="match status" value="1"/>
</dbReference>
<dbReference type="Gene3D" id="1.20.120.530">
    <property type="entry name" value="GntR ligand-binding domain-like"/>
    <property type="match status" value="1"/>
</dbReference>
<comment type="caution">
    <text evidence="6">The sequence shown here is derived from an EMBL/GenBank/DDBJ whole genome shotgun (WGS) entry which is preliminary data.</text>
</comment>
<protein>
    <submittedName>
        <fullName evidence="6">DNA-binding GntR family transcriptional regulator</fullName>
    </submittedName>
</protein>
<evidence type="ECO:0000313" key="6">
    <source>
        <dbReference type="EMBL" id="PRZ42811.1"/>
    </source>
</evidence>
<dbReference type="InterPro" id="IPR036388">
    <property type="entry name" value="WH-like_DNA-bd_sf"/>
</dbReference>
<keyword evidence="1" id="KW-0805">Transcription regulation</keyword>
<dbReference type="SMART" id="SM00345">
    <property type="entry name" value="HTH_GNTR"/>
    <property type="match status" value="1"/>
</dbReference>
<dbReference type="Pfam" id="PF07729">
    <property type="entry name" value="FCD"/>
    <property type="match status" value="1"/>
</dbReference>
<keyword evidence="7" id="KW-1185">Reference proteome</keyword>
<proteinExistence type="predicted"/>
<evidence type="ECO:0000259" key="5">
    <source>
        <dbReference type="PROSITE" id="PS50949"/>
    </source>
</evidence>
<dbReference type="OrthoDB" id="8680240at2"/>
<gene>
    <name evidence="6" type="ORF">CLV47_104159</name>
</gene>
<feature type="region of interest" description="Disordered" evidence="4">
    <location>
        <begin position="220"/>
        <end position="241"/>
    </location>
</feature>
<dbReference type="InterPro" id="IPR011711">
    <property type="entry name" value="GntR_C"/>
</dbReference>
<dbReference type="SMART" id="SM00895">
    <property type="entry name" value="FCD"/>
    <property type="match status" value="1"/>
</dbReference>
<reference evidence="6 7" key="1">
    <citation type="submission" date="2018-03" db="EMBL/GenBank/DDBJ databases">
        <title>Genomic Encyclopedia of Archaeal and Bacterial Type Strains, Phase II (KMG-II): from individual species to whole genera.</title>
        <authorList>
            <person name="Goeker M."/>
        </authorList>
    </citation>
    <scope>NUCLEOTIDE SEQUENCE [LARGE SCALE GENOMIC DNA]</scope>
    <source>
        <strain evidence="6 7">DSM 100065</strain>
    </source>
</reference>
<dbReference type="GO" id="GO:0003700">
    <property type="term" value="F:DNA-binding transcription factor activity"/>
    <property type="evidence" value="ECO:0007669"/>
    <property type="project" value="InterPro"/>
</dbReference>
<dbReference type="PRINTS" id="PR00035">
    <property type="entry name" value="HTHGNTR"/>
</dbReference>
<dbReference type="InterPro" id="IPR000524">
    <property type="entry name" value="Tscrpt_reg_HTH_GntR"/>
</dbReference>
<dbReference type="Pfam" id="PF00392">
    <property type="entry name" value="GntR"/>
    <property type="match status" value="1"/>
</dbReference>
<evidence type="ECO:0000256" key="3">
    <source>
        <dbReference type="ARBA" id="ARBA00023163"/>
    </source>
</evidence>
<dbReference type="CDD" id="cd07377">
    <property type="entry name" value="WHTH_GntR"/>
    <property type="match status" value="1"/>
</dbReference>
<dbReference type="SUPFAM" id="SSF46785">
    <property type="entry name" value="Winged helix' DNA-binding domain"/>
    <property type="match status" value="1"/>
</dbReference>